<proteinExistence type="predicted"/>
<dbReference type="InterPro" id="IPR006674">
    <property type="entry name" value="HD_domain"/>
</dbReference>
<dbReference type="RefSeq" id="WP_230869574.1">
    <property type="nucleotide sequence ID" value="NZ_CP046640.1"/>
</dbReference>
<dbReference type="SMART" id="SM00471">
    <property type="entry name" value="HDc"/>
    <property type="match status" value="1"/>
</dbReference>
<dbReference type="AlphaFoldDB" id="A0A8A7KES8"/>
<keyword evidence="4" id="KW-1185">Reference proteome</keyword>
<dbReference type="Pfam" id="PF07697">
    <property type="entry name" value="7TMR-HDED"/>
    <property type="match status" value="1"/>
</dbReference>
<dbReference type="PANTHER" id="PTHR36442">
    <property type="entry name" value="CYCLIC-DI-AMP PHOSPHODIESTERASE PGPH"/>
    <property type="match status" value="1"/>
</dbReference>
<dbReference type="InterPro" id="IPR052722">
    <property type="entry name" value="PgpH_phosphodiesterase"/>
</dbReference>
<keyword evidence="1" id="KW-1133">Transmembrane helix</keyword>
<evidence type="ECO:0000313" key="3">
    <source>
        <dbReference type="EMBL" id="QTL97969.1"/>
    </source>
</evidence>
<feature type="transmembrane region" description="Helical" evidence="1">
    <location>
        <begin position="28"/>
        <end position="47"/>
    </location>
</feature>
<dbReference type="InterPro" id="IPR011621">
    <property type="entry name" value="Metal-dep_PHydrolase_7TM_intra"/>
</dbReference>
<feature type="transmembrane region" description="Helical" evidence="1">
    <location>
        <begin position="348"/>
        <end position="381"/>
    </location>
</feature>
<keyword evidence="1" id="KW-0472">Membrane</keyword>
<evidence type="ECO:0000313" key="4">
    <source>
        <dbReference type="Proteomes" id="UP000665020"/>
    </source>
</evidence>
<feature type="transmembrane region" description="Helical" evidence="1">
    <location>
        <begin position="317"/>
        <end position="336"/>
    </location>
</feature>
<dbReference type="InterPro" id="IPR011624">
    <property type="entry name" value="Metal-dep_PHydrolase_7TM_extra"/>
</dbReference>
<dbReference type="PANTHER" id="PTHR36442:SF1">
    <property type="entry name" value="CYCLIC-DI-AMP PHOSPHODIESTERASE PGPH"/>
    <property type="match status" value="1"/>
</dbReference>
<protein>
    <submittedName>
        <fullName evidence="3">HDIG domain-containing protein</fullName>
    </submittedName>
</protein>
<dbReference type="Pfam" id="PF07698">
    <property type="entry name" value="7TM-7TMR_HD"/>
    <property type="match status" value="1"/>
</dbReference>
<organism evidence="3 4">
    <name type="scientific">Iocasia fonsfrigidae</name>
    <dbReference type="NCBI Taxonomy" id="2682810"/>
    <lineage>
        <taxon>Bacteria</taxon>
        <taxon>Bacillati</taxon>
        <taxon>Bacillota</taxon>
        <taxon>Clostridia</taxon>
        <taxon>Halanaerobiales</taxon>
        <taxon>Halanaerobiaceae</taxon>
        <taxon>Iocasia</taxon>
    </lineage>
</organism>
<dbReference type="NCBIfam" id="TIGR00277">
    <property type="entry name" value="HDIG"/>
    <property type="match status" value="1"/>
</dbReference>
<dbReference type="Pfam" id="PF01966">
    <property type="entry name" value="HD"/>
    <property type="match status" value="1"/>
</dbReference>
<dbReference type="KEGG" id="ifn:GM661_08245"/>
<keyword evidence="1" id="KW-0812">Transmembrane</keyword>
<evidence type="ECO:0000256" key="1">
    <source>
        <dbReference type="SAM" id="Phobius"/>
    </source>
</evidence>
<name>A0A8A7KES8_9FIRM</name>
<feature type="transmembrane region" description="Helical" evidence="1">
    <location>
        <begin position="443"/>
        <end position="465"/>
    </location>
</feature>
<dbReference type="InterPro" id="IPR006675">
    <property type="entry name" value="HDIG_dom"/>
</dbReference>
<feature type="domain" description="HD/PDEase" evidence="2">
    <location>
        <begin position="497"/>
        <end position="655"/>
    </location>
</feature>
<feature type="transmembrane region" description="Helical" evidence="1">
    <location>
        <begin position="387"/>
        <end position="404"/>
    </location>
</feature>
<evidence type="ECO:0000259" key="2">
    <source>
        <dbReference type="SMART" id="SM00471"/>
    </source>
</evidence>
<sequence length="728" mass="82543">MLNHSIINKWWKKLSKKSASISPHSKKMFWGISFIIVIILILTIDLFPSNVNLETGQVSKRDIEAPMTITYVDEEKTAELKSIAAESAGRVYEEDRNIENRIEKDINGLFKQIKELRDEETAVDEEMTAVDGKNREELIKDIEANYPVITLETIEILLETPPDLFNELEQRSVNTIKLKLKERIHPEDLPEIREELVQEVMAMDLNKEYRLVLANIVETMIRPNMIFDEEATKKKQEEAVKKVVPYKHTIKQGEMIIRKGDIVTSEDIKELEALGLQRPQINYLSIFGIVTIILTLIVMACLYFYKYQPDVWEAQPKIILLQLLVIIVLIIAKIIDIIPAVNYFHLPYLVPVAIASILTTVLISTDVAVVLTVFISFLVAIIFNNDYNIALTGFIGGLVGIFSVSKLSQRNDLVRAGFNVSAVMVVLIMGLTFNSPFRGWLDLLGYISAGVINGVLVAILANGLLPYLENAFGLTSSVKLLELSNPSHPLIKRLLVEAPGTYHHCVIVGNLAETAADNIGADSLLARVGAYYHDIGKMKRPYFFIENYYAADNPHDKLSANLSALIIKSHVKDGVELAREFKLPESIIDIIRQHHGTNLIAYFYQQAIEETSEHDNVEESDFRYDGPKPQTRESAVIMLADIVEAAIRSKNFNKNNHNRIEGFVRELIRNKLIEGQLDESDLSLKELDIITESFVKVLTGIYHQRVEYPDSLLKEMKRVDKSDKDRDK</sequence>
<feature type="transmembrane region" description="Helical" evidence="1">
    <location>
        <begin position="283"/>
        <end position="305"/>
    </location>
</feature>
<dbReference type="SUPFAM" id="SSF109604">
    <property type="entry name" value="HD-domain/PDEase-like"/>
    <property type="match status" value="1"/>
</dbReference>
<feature type="transmembrane region" description="Helical" evidence="1">
    <location>
        <begin position="416"/>
        <end position="437"/>
    </location>
</feature>
<dbReference type="CDD" id="cd00077">
    <property type="entry name" value="HDc"/>
    <property type="match status" value="1"/>
</dbReference>
<gene>
    <name evidence="3" type="ORF">GM661_08245</name>
</gene>
<reference evidence="3" key="1">
    <citation type="submission" date="2019-12" db="EMBL/GenBank/DDBJ databases">
        <authorList>
            <person name="zhang j."/>
            <person name="sun C.M."/>
        </authorList>
    </citation>
    <scope>NUCLEOTIDE SEQUENCE</scope>
    <source>
        <strain evidence="3">NS-1</strain>
    </source>
</reference>
<dbReference type="Proteomes" id="UP000665020">
    <property type="component" value="Chromosome"/>
</dbReference>
<dbReference type="Gene3D" id="1.10.3210.10">
    <property type="entry name" value="Hypothetical protein af1432"/>
    <property type="match status" value="1"/>
</dbReference>
<dbReference type="InterPro" id="IPR003607">
    <property type="entry name" value="HD/PDEase_dom"/>
</dbReference>
<dbReference type="EMBL" id="CP046640">
    <property type="protein sequence ID" value="QTL97969.1"/>
    <property type="molecule type" value="Genomic_DNA"/>
</dbReference>
<accession>A0A8A7KES8</accession>